<dbReference type="RefSeq" id="WP_213498023.1">
    <property type="nucleotide sequence ID" value="NZ_CP074694.1"/>
</dbReference>
<dbReference type="PANTHER" id="PTHR11644:SF2">
    <property type="entry name" value="CYTIDINE DEAMINASE"/>
    <property type="match status" value="1"/>
</dbReference>
<evidence type="ECO:0000259" key="15">
    <source>
        <dbReference type="PROSITE" id="PS51747"/>
    </source>
</evidence>
<dbReference type="KEGG" id="tsph:KIH39_04240"/>
<dbReference type="EC" id="3.5.4.5" evidence="4 14"/>
<evidence type="ECO:0000256" key="7">
    <source>
        <dbReference type="ARBA" id="ARBA00022801"/>
    </source>
</evidence>
<dbReference type="CDD" id="cd01283">
    <property type="entry name" value="cytidine_deaminase"/>
    <property type="match status" value="1"/>
</dbReference>
<gene>
    <name evidence="16" type="ORF">KIH39_04240</name>
</gene>
<dbReference type="PANTHER" id="PTHR11644">
    <property type="entry name" value="CYTIDINE DEAMINASE"/>
    <property type="match status" value="1"/>
</dbReference>
<reference evidence="16" key="1">
    <citation type="submission" date="2021-05" db="EMBL/GenBank/DDBJ databases">
        <title>Complete genome sequence of the cellulolytic planctomycete Telmatocola sphagniphila SP2T and characterization of the first cellulase from planctomycetes.</title>
        <authorList>
            <person name="Rakitin A.L."/>
            <person name="Beletsky A.V."/>
            <person name="Naumoff D.G."/>
            <person name="Kulichevskaya I.S."/>
            <person name="Mardanov A.V."/>
            <person name="Ravin N.V."/>
            <person name="Dedysh S.N."/>
        </authorList>
    </citation>
    <scope>NUCLEOTIDE SEQUENCE</scope>
    <source>
        <strain evidence="16">SP2T</strain>
    </source>
</reference>
<dbReference type="Proteomes" id="UP000676194">
    <property type="component" value="Chromosome"/>
</dbReference>
<evidence type="ECO:0000256" key="8">
    <source>
        <dbReference type="ARBA" id="ARBA00022833"/>
    </source>
</evidence>
<accession>A0A8E6B760</accession>
<evidence type="ECO:0000256" key="2">
    <source>
        <dbReference type="ARBA" id="ARBA00003949"/>
    </source>
</evidence>
<dbReference type="GO" id="GO:0008270">
    <property type="term" value="F:zinc ion binding"/>
    <property type="evidence" value="ECO:0007669"/>
    <property type="project" value="UniProtKB-UniRule"/>
</dbReference>
<dbReference type="EMBL" id="CP074694">
    <property type="protein sequence ID" value="QVL33133.1"/>
    <property type="molecule type" value="Genomic_DNA"/>
</dbReference>
<feature type="binding site" evidence="13">
    <location>
        <position position="53"/>
    </location>
    <ligand>
        <name>Zn(2+)</name>
        <dbReference type="ChEBI" id="CHEBI:29105"/>
        <note>catalytic</note>
    </ligand>
</feature>
<dbReference type="GO" id="GO:0005829">
    <property type="term" value="C:cytosol"/>
    <property type="evidence" value="ECO:0007669"/>
    <property type="project" value="TreeGrafter"/>
</dbReference>
<feature type="binding site" evidence="13">
    <location>
        <position position="89"/>
    </location>
    <ligand>
        <name>Zn(2+)</name>
        <dbReference type="ChEBI" id="CHEBI:29105"/>
        <note>catalytic</note>
    </ligand>
</feature>
<dbReference type="InterPro" id="IPR016192">
    <property type="entry name" value="APOBEC/CMP_deaminase_Zn-bd"/>
</dbReference>
<evidence type="ECO:0000256" key="11">
    <source>
        <dbReference type="ARBA" id="ARBA00049558"/>
    </source>
</evidence>
<keyword evidence="8 13" id="KW-0862">Zinc</keyword>
<name>A0A8E6B760_9BACT</name>
<keyword evidence="7 14" id="KW-0378">Hydrolase</keyword>
<comment type="function">
    <text evidence="2 14">This enzyme scavenges exogenous and endogenous cytidine and 2'-deoxycytidine for UMP synthesis.</text>
</comment>
<dbReference type="GO" id="GO:0042802">
    <property type="term" value="F:identical protein binding"/>
    <property type="evidence" value="ECO:0007669"/>
    <property type="project" value="UniProtKB-ARBA"/>
</dbReference>
<evidence type="ECO:0000256" key="1">
    <source>
        <dbReference type="ARBA" id="ARBA00001947"/>
    </source>
</evidence>
<evidence type="ECO:0000256" key="10">
    <source>
        <dbReference type="ARBA" id="ARBA00049252"/>
    </source>
</evidence>
<comment type="catalytic activity">
    <reaction evidence="11 14">
        <text>cytidine + H2O + H(+) = uridine + NH4(+)</text>
        <dbReference type="Rhea" id="RHEA:16069"/>
        <dbReference type="ChEBI" id="CHEBI:15377"/>
        <dbReference type="ChEBI" id="CHEBI:15378"/>
        <dbReference type="ChEBI" id="CHEBI:16704"/>
        <dbReference type="ChEBI" id="CHEBI:17562"/>
        <dbReference type="ChEBI" id="CHEBI:28938"/>
        <dbReference type="EC" id="3.5.4.5"/>
    </reaction>
</comment>
<organism evidence="16 17">
    <name type="scientific">Telmatocola sphagniphila</name>
    <dbReference type="NCBI Taxonomy" id="1123043"/>
    <lineage>
        <taxon>Bacteria</taxon>
        <taxon>Pseudomonadati</taxon>
        <taxon>Planctomycetota</taxon>
        <taxon>Planctomycetia</taxon>
        <taxon>Gemmatales</taxon>
        <taxon>Gemmataceae</taxon>
    </lineage>
</organism>
<dbReference type="SUPFAM" id="SSF53927">
    <property type="entry name" value="Cytidine deaminase-like"/>
    <property type="match status" value="1"/>
</dbReference>
<evidence type="ECO:0000256" key="13">
    <source>
        <dbReference type="PIRSR" id="PIRSR606262-3"/>
    </source>
</evidence>
<dbReference type="GO" id="GO:0004126">
    <property type="term" value="F:cytidine deaminase activity"/>
    <property type="evidence" value="ECO:0007669"/>
    <property type="project" value="UniProtKB-UniRule"/>
</dbReference>
<feature type="domain" description="CMP/dCMP-type deaminase" evidence="15">
    <location>
        <begin position="1"/>
        <end position="127"/>
    </location>
</feature>
<feature type="active site" description="Proton donor" evidence="12">
    <location>
        <position position="55"/>
    </location>
</feature>
<dbReference type="GO" id="GO:0072527">
    <property type="term" value="P:pyrimidine-containing compound metabolic process"/>
    <property type="evidence" value="ECO:0007669"/>
    <property type="project" value="UniProtKB-ARBA"/>
</dbReference>
<dbReference type="InterPro" id="IPR006262">
    <property type="entry name" value="Cyt_deam_tetra"/>
</dbReference>
<dbReference type="InterPro" id="IPR002125">
    <property type="entry name" value="CMP_dCMP_dom"/>
</dbReference>
<dbReference type="Gene3D" id="3.40.140.10">
    <property type="entry name" value="Cytidine Deaminase, domain 2"/>
    <property type="match status" value="1"/>
</dbReference>
<dbReference type="Pfam" id="PF00383">
    <property type="entry name" value="dCMP_cyt_deam_1"/>
    <property type="match status" value="1"/>
</dbReference>
<proteinExistence type="inferred from homology"/>
<keyword evidence="17" id="KW-1185">Reference proteome</keyword>
<dbReference type="NCBIfam" id="NF004064">
    <property type="entry name" value="PRK05578.1"/>
    <property type="match status" value="1"/>
</dbReference>
<evidence type="ECO:0000256" key="12">
    <source>
        <dbReference type="PIRSR" id="PIRSR606262-1"/>
    </source>
</evidence>
<feature type="binding site" evidence="13">
    <location>
        <position position="86"/>
    </location>
    <ligand>
        <name>Zn(2+)</name>
        <dbReference type="ChEBI" id="CHEBI:29105"/>
        <note>catalytic</note>
    </ligand>
</feature>
<evidence type="ECO:0000256" key="9">
    <source>
        <dbReference type="ARBA" id="ARBA00032005"/>
    </source>
</evidence>
<evidence type="ECO:0000313" key="16">
    <source>
        <dbReference type="EMBL" id="QVL33133.1"/>
    </source>
</evidence>
<evidence type="ECO:0000256" key="6">
    <source>
        <dbReference type="ARBA" id="ARBA00022723"/>
    </source>
</evidence>
<evidence type="ECO:0000313" key="17">
    <source>
        <dbReference type="Proteomes" id="UP000676194"/>
    </source>
</evidence>
<dbReference type="GO" id="GO:0055086">
    <property type="term" value="P:nucleobase-containing small molecule metabolic process"/>
    <property type="evidence" value="ECO:0007669"/>
    <property type="project" value="UniProtKB-ARBA"/>
</dbReference>
<dbReference type="NCBIfam" id="TIGR01354">
    <property type="entry name" value="cyt_deam_tetra"/>
    <property type="match status" value="1"/>
</dbReference>
<dbReference type="FunFam" id="3.40.140.10:FF:000008">
    <property type="entry name" value="Cytidine deaminase"/>
    <property type="match status" value="1"/>
</dbReference>
<evidence type="ECO:0000256" key="5">
    <source>
        <dbReference type="ARBA" id="ARBA00018266"/>
    </source>
</evidence>
<dbReference type="InterPro" id="IPR050202">
    <property type="entry name" value="Cyt/Deoxycyt_deaminase"/>
</dbReference>
<dbReference type="AlphaFoldDB" id="A0A8E6B760"/>
<evidence type="ECO:0000256" key="14">
    <source>
        <dbReference type="RuleBase" id="RU364006"/>
    </source>
</evidence>
<comment type="cofactor">
    <cofactor evidence="1 13 14">
        <name>Zn(2+)</name>
        <dbReference type="ChEBI" id="CHEBI:29105"/>
    </cofactor>
</comment>
<dbReference type="InterPro" id="IPR016193">
    <property type="entry name" value="Cytidine_deaminase-like"/>
</dbReference>
<comment type="catalytic activity">
    <reaction evidence="10 14">
        <text>2'-deoxycytidine + H2O + H(+) = 2'-deoxyuridine + NH4(+)</text>
        <dbReference type="Rhea" id="RHEA:13433"/>
        <dbReference type="ChEBI" id="CHEBI:15377"/>
        <dbReference type="ChEBI" id="CHEBI:15378"/>
        <dbReference type="ChEBI" id="CHEBI:15698"/>
        <dbReference type="ChEBI" id="CHEBI:16450"/>
        <dbReference type="ChEBI" id="CHEBI:28938"/>
        <dbReference type="EC" id="3.5.4.5"/>
    </reaction>
</comment>
<evidence type="ECO:0000256" key="4">
    <source>
        <dbReference type="ARBA" id="ARBA00012783"/>
    </source>
</evidence>
<dbReference type="PROSITE" id="PS00903">
    <property type="entry name" value="CYT_DCMP_DEAMINASES_1"/>
    <property type="match status" value="1"/>
</dbReference>
<protein>
    <recommendedName>
        <fullName evidence="5 14">Cytidine deaminase</fullName>
        <ecNumber evidence="4 14">3.5.4.5</ecNumber>
    </recommendedName>
    <alternativeName>
        <fullName evidence="9 14">Cytidine aminohydrolase</fullName>
    </alternativeName>
</protein>
<comment type="similarity">
    <text evidence="3 14">Belongs to the cytidine and deoxycytidylate deaminase family.</text>
</comment>
<keyword evidence="6 13" id="KW-0479">Metal-binding</keyword>
<evidence type="ECO:0000256" key="3">
    <source>
        <dbReference type="ARBA" id="ARBA00006576"/>
    </source>
</evidence>
<dbReference type="PROSITE" id="PS51747">
    <property type="entry name" value="CYT_DCMP_DEAMINASES_2"/>
    <property type="match status" value="1"/>
</dbReference>
<sequence length="131" mass="14155">MSDKTLISAAQKARQYAIAPFSGFRVGAALETSEGKIYTGCNIENATLGLTICAERVALFKALSEGKTSFKRVCVVTDTSQPTPPCGACRQLLWEFGGNLDVLLADLKELKQTHQLGDLFPLAFDGRNLKS</sequence>